<protein>
    <submittedName>
        <fullName evidence="2">Uncharacterized protein</fullName>
    </submittedName>
</protein>
<evidence type="ECO:0000313" key="3">
    <source>
        <dbReference type="Proteomes" id="UP000479710"/>
    </source>
</evidence>
<gene>
    <name evidence="2" type="ORF">E2562_009389</name>
</gene>
<proteinExistence type="predicted"/>
<reference evidence="2 3" key="1">
    <citation type="submission" date="2019-11" db="EMBL/GenBank/DDBJ databases">
        <title>Whole genome sequence of Oryza granulata.</title>
        <authorList>
            <person name="Li W."/>
        </authorList>
    </citation>
    <scope>NUCLEOTIDE SEQUENCE [LARGE SCALE GENOMIC DNA]</scope>
    <source>
        <strain evidence="3">cv. Menghai</strain>
        <tissue evidence="2">Leaf</tissue>
    </source>
</reference>
<keyword evidence="3" id="KW-1185">Reference proteome</keyword>
<feature type="region of interest" description="Disordered" evidence="1">
    <location>
        <begin position="1"/>
        <end position="84"/>
    </location>
</feature>
<sequence length="84" mass="7857">MAATSWSGGLRSVDGGCGRGRSATPGLASGGNGREWPATGSGASVAVTGGADLSSPGTGAVATTASASGGRPRCGFDDDDVGEV</sequence>
<feature type="compositionally biased region" description="Low complexity" evidence="1">
    <location>
        <begin position="38"/>
        <end position="70"/>
    </location>
</feature>
<comment type="caution">
    <text evidence="2">The sequence shown here is derived from an EMBL/GenBank/DDBJ whole genome shotgun (WGS) entry which is preliminary data.</text>
</comment>
<name>A0A6G1BTP9_9ORYZ</name>
<dbReference type="Proteomes" id="UP000479710">
    <property type="component" value="Unassembled WGS sequence"/>
</dbReference>
<organism evidence="2 3">
    <name type="scientific">Oryza meyeriana var. granulata</name>
    <dbReference type="NCBI Taxonomy" id="110450"/>
    <lineage>
        <taxon>Eukaryota</taxon>
        <taxon>Viridiplantae</taxon>
        <taxon>Streptophyta</taxon>
        <taxon>Embryophyta</taxon>
        <taxon>Tracheophyta</taxon>
        <taxon>Spermatophyta</taxon>
        <taxon>Magnoliopsida</taxon>
        <taxon>Liliopsida</taxon>
        <taxon>Poales</taxon>
        <taxon>Poaceae</taxon>
        <taxon>BOP clade</taxon>
        <taxon>Oryzoideae</taxon>
        <taxon>Oryzeae</taxon>
        <taxon>Oryzinae</taxon>
        <taxon>Oryza</taxon>
        <taxon>Oryza meyeriana</taxon>
    </lineage>
</organism>
<evidence type="ECO:0000313" key="2">
    <source>
        <dbReference type="EMBL" id="KAF0891202.1"/>
    </source>
</evidence>
<dbReference type="AlphaFoldDB" id="A0A6G1BTP9"/>
<evidence type="ECO:0000256" key="1">
    <source>
        <dbReference type="SAM" id="MobiDB-lite"/>
    </source>
</evidence>
<accession>A0A6G1BTP9</accession>
<dbReference type="EMBL" id="SPHZ02000011">
    <property type="protein sequence ID" value="KAF0891202.1"/>
    <property type="molecule type" value="Genomic_DNA"/>
</dbReference>